<reference evidence="10" key="2">
    <citation type="journal article" date="2007" name="Science">
        <title>Genome sequence of Aedes aegypti, a major arbovirus vector.</title>
        <authorList>
            <person name="Nene V."/>
            <person name="Wortman J.R."/>
            <person name="Lawson D."/>
            <person name="Haas B."/>
            <person name="Kodira C."/>
            <person name="Tu Z.J."/>
            <person name="Loftus B."/>
            <person name="Xi Z."/>
            <person name="Megy K."/>
            <person name="Grabherr M."/>
            <person name="Ren Q."/>
            <person name="Zdobnov E.M."/>
            <person name="Lobo N.F."/>
            <person name="Campbell K.S."/>
            <person name="Brown S.E."/>
            <person name="Bonaldo M.F."/>
            <person name="Zhu J."/>
            <person name="Sinkins S.P."/>
            <person name="Hogenkamp D.G."/>
            <person name="Amedeo P."/>
            <person name="Arensburger P."/>
            <person name="Atkinson P.W."/>
            <person name="Bidwell S."/>
            <person name="Biedler J."/>
            <person name="Birney E."/>
            <person name="Bruggner R.V."/>
            <person name="Costas J."/>
            <person name="Coy M.R."/>
            <person name="Crabtree J."/>
            <person name="Crawford M."/>
            <person name="Debruyn B."/>
            <person name="Decaprio D."/>
            <person name="Eiglmeier K."/>
            <person name="Eisenstadt E."/>
            <person name="El-Dorry H."/>
            <person name="Gelbart W.M."/>
            <person name="Gomes S.L."/>
            <person name="Hammond M."/>
            <person name="Hannick L.I."/>
            <person name="Hogan J.R."/>
            <person name="Holmes M.H."/>
            <person name="Jaffe D."/>
            <person name="Johnston J.S."/>
            <person name="Kennedy R.C."/>
            <person name="Koo H."/>
            <person name="Kravitz S."/>
            <person name="Kriventseva E.V."/>
            <person name="Kulp D."/>
            <person name="Labutti K."/>
            <person name="Lee E."/>
            <person name="Li S."/>
            <person name="Lovin D.D."/>
            <person name="Mao C."/>
            <person name="Mauceli E."/>
            <person name="Menck C.F."/>
            <person name="Miller J.R."/>
            <person name="Montgomery P."/>
            <person name="Mori A."/>
            <person name="Nascimento A.L."/>
            <person name="Naveira H.F."/>
            <person name="Nusbaum C."/>
            <person name="O'leary S."/>
            <person name="Orvis J."/>
            <person name="Pertea M."/>
            <person name="Quesneville H."/>
            <person name="Reidenbach K.R."/>
            <person name="Rogers Y.H."/>
            <person name="Roth C.W."/>
            <person name="Schneider J.R."/>
            <person name="Schatz M."/>
            <person name="Shumway M."/>
            <person name="Stanke M."/>
            <person name="Stinson E.O."/>
            <person name="Tubio J.M."/>
            <person name="Vanzee J.P."/>
            <person name="Verjovski-Almeida S."/>
            <person name="Werner D."/>
            <person name="White O."/>
            <person name="Wyder S."/>
            <person name="Zeng Q."/>
            <person name="Zhao Q."/>
            <person name="Zhao Y."/>
            <person name="Hill C.A."/>
            <person name="Raikhel A.S."/>
            <person name="Soares M.B."/>
            <person name="Knudson D.L."/>
            <person name="Lee N.H."/>
            <person name="Galagan J."/>
            <person name="Salzberg S.L."/>
            <person name="Paulsen I.T."/>
            <person name="Dimopoulos G."/>
            <person name="Collins F.H."/>
            <person name="Birren B."/>
            <person name="Fraser-Liggett C.M."/>
            <person name="Severson D.W."/>
        </authorList>
    </citation>
    <scope>NUCLEOTIDE SEQUENCE [LARGE SCALE GENOMIC DNA]</scope>
    <source>
        <strain evidence="10">Liverpool</strain>
    </source>
</reference>
<feature type="transmembrane region" description="Helical" evidence="8">
    <location>
        <begin position="34"/>
        <end position="54"/>
    </location>
</feature>
<evidence type="ECO:0000256" key="8">
    <source>
        <dbReference type="SAM" id="Phobius"/>
    </source>
</evidence>
<comment type="subcellular location">
    <subcellularLocation>
        <location evidence="1">Membrane</location>
        <topology evidence="1">Multi-pass membrane protein</topology>
    </subcellularLocation>
</comment>
<dbReference type="OrthoDB" id="534912at2759"/>
<feature type="transmembrane region" description="Helical" evidence="8">
    <location>
        <begin position="75"/>
        <end position="96"/>
    </location>
</feature>
<keyword evidence="5 8" id="KW-1133">Transmembrane helix</keyword>
<dbReference type="PANTHER" id="PTHR11730:SF58">
    <property type="entry name" value="AMMONIUM TRANSPORTER"/>
    <property type="match status" value="1"/>
</dbReference>
<evidence type="ECO:0000256" key="7">
    <source>
        <dbReference type="ARBA" id="ARBA00023177"/>
    </source>
</evidence>
<dbReference type="SUPFAM" id="SSF111352">
    <property type="entry name" value="Ammonium transporter"/>
    <property type="match status" value="1"/>
</dbReference>
<evidence type="ECO:0000256" key="1">
    <source>
        <dbReference type="ARBA" id="ARBA00004141"/>
    </source>
</evidence>
<feature type="transmembrane region" description="Helical" evidence="8">
    <location>
        <begin position="292"/>
        <end position="310"/>
    </location>
</feature>
<dbReference type="KEGG" id="aag:5569114"/>
<protein>
    <submittedName>
        <fullName evidence="10">AAEL007377-PA</fullName>
    </submittedName>
</protein>
<feature type="transmembrane region" description="Helical" evidence="8">
    <location>
        <begin position="342"/>
        <end position="364"/>
    </location>
</feature>
<feature type="transmembrane region" description="Helical" evidence="8">
    <location>
        <begin position="116"/>
        <end position="138"/>
    </location>
</feature>
<comment type="similarity">
    <text evidence="2">Belongs to the ammonia transporter channel (TC 1.A.11.2) family.</text>
</comment>
<feature type="transmembrane region" description="Helical" evidence="8">
    <location>
        <begin position="219"/>
        <end position="238"/>
    </location>
</feature>
<gene>
    <name evidence="10" type="ORF">AaeL_AAEL007377</name>
</gene>
<proteinExistence type="inferred from homology"/>
<feature type="transmembrane region" description="Helical" evidence="8">
    <location>
        <begin position="190"/>
        <end position="207"/>
    </location>
</feature>
<keyword evidence="4 8" id="KW-0812">Transmembrane</keyword>
<dbReference type="OMA" id="RANYNAY"/>
<evidence type="ECO:0000256" key="2">
    <source>
        <dbReference type="ARBA" id="ARBA00005887"/>
    </source>
</evidence>
<dbReference type="GO" id="GO:0005886">
    <property type="term" value="C:plasma membrane"/>
    <property type="evidence" value="ECO:0007669"/>
    <property type="project" value="TreeGrafter"/>
</dbReference>
<dbReference type="Proteomes" id="UP000682892">
    <property type="component" value="Unassembled WGS sequence"/>
</dbReference>
<organism evidence="10 11">
    <name type="scientific">Aedes aegypti</name>
    <name type="common">Yellowfever mosquito</name>
    <name type="synonym">Culex aegypti</name>
    <dbReference type="NCBI Taxonomy" id="7159"/>
    <lineage>
        <taxon>Eukaryota</taxon>
        <taxon>Metazoa</taxon>
        <taxon>Ecdysozoa</taxon>
        <taxon>Arthropoda</taxon>
        <taxon>Hexapoda</taxon>
        <taxon>Insecta</taxon>
        <taxon>Pterygota</taxon>
        <taxon>Neoptera</taxon>
        <taxon>Endopterygota</taxon>
        <taxon>Diptera</taxon>
        <taxon>Nematocera</taxon>
        <taxon>Culicoidea</taxon>
        <taxon>Culicidae</taxon>
        <taxon>Culicinae</taxon>
        <taxon>Aedini</taxon>
        <taxon>Aedes</taxon>
        <taxon>Stegomyia</taxon>
    </lineage>
</organism>
<feature type="transmembrane region" description="Helical" evidence="8">
    <location>
        <begin position="384"/>
        <end position="412"/>
    </location>
</feature>
<dbReference type="Gene3D" id="1.10.3430.10">
    <property type="entry name" value="Ammonium transporter AmtB like domains"/>
    <property type="match status" value="1"/>
</dbReference>
<evidence type="ECO:0000259" key="9">
    <source>
        <dbReference type="Pfam" id="PF00909"/>
    </source>
</evidence>
<sequence>MANATEAPVILIDYMTVNSTVHIPAQYDVTIADAAYIVTHSLILITMQTGFALVNAGTVGVRNSVNMMMKNTVDTAIGGFAFWLVGFGLAYGRSAYSNFLFGWGDFFVDVAKTDPLMGGVMTAFMYEISFSSSSTTIASGGMAERFNFRAYCFFAFFNSIMYAFCAGWVWRENGFLSVLGAVDIAGGGPVHMLGGVCSFAAAVFLGPRIGRFDKGSRHLPMGNVLIAFLGLFILWWAWLSFNTASSFGLSRGRWGYTIRAAVMTMLGSMGGGVVACSYSLIENKGKAQPFQIMNGVLASLVSVTGGCYLFESWSAVLIGAIGSLMCLLSMKLMDKFKIDDPLYACTVHGVGGAWSLISIGLFAMNPEPLSTTGGRSGLLMGGGYSLLVSQLAEMATILVWGLLGTWTLLWVLNKFVRVRLTPEEELMGADLSEHDVDHARNALEEMKPLWEREVELSDGLNYRLSKAMFAAKDVTTGMYKGNINNAFNDGTVVQLDMHFKEQSQINCGVN</sequence>
<dbReference type="InterPro" id="IPR029020">
    <property type="entry name" value="Ammonium/urea_transptr"/>
</dbReference>
<feature type="transmembrane region" description="Helical" evidence="8">
    <location>
        <begin position="150"/>
        <end position="170"/>
    </location>
</feature>
<dbReference type="GO" id="GO:0097272">
    <property type="term" value="P:ammonium homeostasis"/>
    <property type="evidence" value="ECO:0007669"/>
    <property type="project" value="TreeGrafter"/>
</dbReference>
<keyword evidence="6 8" id="KW-0472">Membrane</keyword>
<keyword evidence="3" id="KW-0813">Transport</keyword>
<evidence type="ECO:0000256" key="3">
    <source>
        <dbReference type="ARBA" id="ARBA00022448"/>
    </source>
</evidence>
<dbReference type="Pfam" id="PF00909">
    <property type="entry name" value="Ammonium_transp"/>
    <property type="match status" value="1"/>
</dbReference>
<accession>A0A1S4FGA3</accession>
<evidence type="ECO:0000313" key="11">
    <source>
        <dbReference type="Proteomes" id="UP000682892"/>
    </source>
</evidence>
<keyword evidence="7" id="KW-0924">Ammonia transport</keyword>
<evidence type="ECO:0000313" key="10">
    <source>
        <dbReference type="EMBL" id="EAT40940.1"/>
    </source>
</evidence>
<dbReference type="GO" id="GO:0008519">
    <property type="term" value="F:ammonium channel activity"/>
    <property type="evidence" value="ECO:0007669"/>
    <property type="project" value="InterPro"/>
</dbReference>
<dbReference type="EMBL" id="CH477436">
    <property type="protein sequence ID" value="EAT40940.1"/>
    <property type="molecule type" value="Genomic_DNA"/>
</dbReference>
<dbReference type="InterPro" id="IPR024041">
    <property type="entry name" value="NH4_transpt_AmtB-like_dom"/>
</dbReference>
<evidence type="ECO:0000256" key="6">
    <source>
        <dbReference type="ARBA" id="ARBA00023136"/>
    </source>
</evidence>
<evidence type="ECO:0000256" key="4">
    <source>
        <dbReference type="ARBA" id="ARBA00022692"/>
    </source>
</evidence>
<name>A0A1S4FGA3_AEDAE</name>
<dbReference type="PANTHER" id="PTHR11730">
    <property type="entry name" value="AMMONIUM TRANSPORTER"/>
    <property type="match status" value="1"/>
</dbReference>
<feature type="domain" description="Ammonium transporter AmtB-like" evidence="9">
    <location>
        <begin position="36"/>
        <end position="435"/>
    </location>
</feature>
<feature type="transmembrane region" description="Helical" evidence="8">
    <location>
        <begin position="316"/>
        <end position="333"/>
    </location>
</feature>
<dbReference type="AlphaFoldDB" id="A0A1S4FGA3"/>
<reference evidence="10" key="3">
    <citation type="submission" date="2012-09" db="EMBL/GenBank/DDBJ databases">
        <authorList>
            <consortium name="VectorBase"/>
        </authorList>
    </citation>
    <scope>NUCLEOTIDE SEQUENCE</scope>
    <source>
        <strain evidence="10">Liverpool</strain>
    </source>
</reference>
<dbReference type="FunFam" id="1.10.3430.10:FF:000008">
    <property type="entry name" value="Ammonium transporter"/>
    <property type="match status" value="1"/>
</dbReference>
<reference evidence="10" key="1">
    <citation type="submission" date="2005-10" db="EMBL/GenBank/DDBJ databases">
        <authorList>
            <person name="Loftus B.J."/>
            <person name="Nene V.M."/>
            <person name="Hannick L.I."/>
            <person name="Bidwell S."/>
            <person name="Haas B."/>
            <person name="Amedeo P."/>
            <person name="Orvis J."/>
            <person name="Wortman J.R."/>
            <person name="White O.R."/>
            <person name="Salzberg S."/>
            <person name="Shumway M."/>
            <person name="Koo H."/>
            <person name="Zhao Y."/>
            <person name="Holmes M."/>
            <person name="Miller J."/>
            <person name="Schatz M."/>
            <person name="Pop M."/>
            <person name="Pai G."/>
            <person name="Utterback T."/>
            <person name="Rogers Y.-H."/>
            <person name="Kravitz S."/>
            <person name="Fraser C.M."/>
        </authorList>
    </citation>
    <scope>NUCLEOTIDE SEQUENCE</scope>
    <source>
        <strain evidence="10">Liverpool</strain>
    </source>
</reference>
<dbReference type="HOGENOM" id="CLU_000445_33_1_1"/>
<feature type="transmembrane region" description="Helical" evidence="8">
    <location>
        <begin position="258"/>
        <end position="280"/>
    </location>
</feature>
<evidence type="ECO:0000256" key="5">
    <source>
        <dbReference type="ARBA" id="ARBA00022989"/>
    </source>
</evidence>